<keyword evidence="2" id="KW-1185">Reference proteome</keyword>
<reference evidence="1 2" key="1">
    <citation type="submission" date="2018-04" db="EMBL/GenBank/DDBJ databases">
        <authorList>
            <person name="Vogel A."/>
        </authorList>
    </citation>
    <scope>NUCLEOTIDE SEQUENCE [LARGE SCALE GENOMIC DNA]</scope>
</reference>
<proteinExistence type="predicted"/>
<sequence>MIDAHSESGGDQAIRGFWARVRTLAPRSSIRASRTKKEAGKKQWQRQYHQLPVVIHRRTSAKSEVWPRSYQNRCAQ</sequence>
<dbReference type="EMBL" id="OOIL02001371">
    <property type="protein sequence ID" value="VFQ74784.1"/>
    <property type="molecule type" value="Genomic_DNA"/>
</dbReference>
<gene>
    <name evidence="1" type="ORF">CCAM_LOCUS16560</name>
</gene>
<name>A0A484LEM4_9ASTE</name>
<evidence type="ECO:0000313" key="2">
    <source>
        <dbReference type="Proteomes" id="UP000595140"/>
    </source>
</evidence>
<protein>
    <submittedName>
        <fullName evidence="1">Uncharacterized protein</fullName>
    </submittedName>
</protein>
<accession>A0A484LEM4</accession>
<dbReference type="AlphaFoldDB" id="A0A484LEM4"/>
<evidence type="ECO:0000313" key="1">
    <source>
        <dbReference type="EMBL" id="VFQ74784.1"/>
    </source>
</evidence>
<organism evidence="1 2">
    <name type="scientific">Cuscuta campestris</name>
    <dbReference type="NCBI Taxonomy" id="132261"/>
    <lineage>
        <taxon>Eukaryota</taxon>
        <taxon>Viridiplantae</taxon>
        <taxon>Streptophyta</taxon>
        <taxon>Embryophyta</taxon>
        <taxon>Tracheophyta</taxon>
        <taxon>Spermatophyta</taxon>
        <taxon>Magnoliopsida</taxon>
        <taxon>eudicotyledons</taxon>
        <taxon>Gunneridae</taxon>
        <taxon>Pentapetalae</taxon>
        <taxon>asterids</taxon>
        <taxon>lamiids</taxon>
        <taxon>Solanales</taxon>
        <taxon>Convolvulaceae</taxon>
        <taxon>Cuscuteae</taxon>
        <taxon>Cuscuta</taxon>
        <taxon>Cuscuta subgen. Grammica</taxon>
        <taxon>Cuscuta sect. Cleistogrammica</taxon>
    </lineage>
</organism>
<dbReference type="Proteomes" id="UP000595140">
    <property type="component" value="Unassembled WGS sequence"/>
</dbReference>